<dbReference type="Proteomes" id="UP000186015">
    <property type="component" value="Unassembled WGS sequence"/>
</dbReference>
<name>A0A1H7IRS2_RUMAL</name>
<dbReference type="EMBL" id="FOAT01000004">
    <property type="protein sequence ID" value="SEK64310.1"/>
    <property type="molecule type" value="Genomic_DNA"/>
</dbReference>
<protein>
    <submittedName>
        <fullName evidence="1">Uncharacterized protein</fullName>
    </submittedName>
</protein>
<dbReference type="RefSeq" id="WP_074831203.1">
    <property type="nucleotide sequence ID" value="NZ_FOAT01000004.1"/>
</dbReference>
<gene>
    <name evidence="1" type="ORF">SAMN05216469_10433</name>
</gene>
<organism evidence="1 2">
    <name type="scientific">Ruminococcus albus</name>
    <dbReference type="NCBI Taxonomy" id="1264"/>
    <lineage>
        <taxon>Bacteria</taxon>
        <taxon>Bacillati</taxon>
        <taxon>Bacillota</taxon>
        <taxon>Clostridia</taxon>
        <taxon>Eubacteriales</taxon>
        <taxon>Oscillospiraceae</taxon>
        <taxon>Ruminococcus</taxon>
    </lineage>
</organism>
<accession>A0A1H7IRS2</accession>
<reference evidence="1 2" key="1">
    <citation type="submission" date="2016-10" db="EMBL/GenBank/DDBJ databases">
        <authorList>
            <person name="de Groot N.N."/>
        </authorList>
    </citation>
    <scope>NUCLEOTIDE SEQUENCE [LARGE SCALE GENOMIC DNA]</scope>
    <source>
        <strain evidence="1 2">KH2T6</strain>
    </source>
</reference>
<dbReference type="OrthoDB" id="2065929at2"/>
<evidence type="ECO:0000313" key="1">
    <source>
        <dbReference type="EMBL" id="SEK64310.1"/>
    </source>
</evidence>
<sequence length="3598" mass="383678">MKKINLNKRTRKRWKRIISFTMAVVMCLEVLPLTDLGGDLNITSRTAYAYDSSTSETVSIGTVAEFVKYANEYESGQHNPNDTLVITFGSDSTYGEFKNGSQTYKSIGSTRPFDGKIIIQETPIFTLPCAMFDTITDDVEIVDNTGNETTVCLARTARTVDEPLFAKHVQKSRTSGETVEWNFKYTGFKETADDTNSYVFDFAGYIGVLGDDLNGGAKVKIGKITHDNLGTNGIANVSATGDAGLVCCTVKAGSELEIGEIEVTINGTTYNAENNRSSGSYTVKSTSSGNAGGLVGSMGVGSTLTLGTALVNHQNSGMDISVTDGYAGGIVGFCNDGIITYNNSAAYTVTQKLTGTDGVGGIAGYFKASSGGTISTGKVSVASGCKVNGTGNCGGLFGELVNGGTMTLSAATAVTSDHNGGVAANLGGLVGKYTASALSNTLTVDSSAIITMTRSAGSADYYGGAIGYLDSADTTNTHSAYVKFNGITVSAGGIGGVTENGYFGGLVGGSPYSFVDLASTNVISYSGISGARNFGGVVGDLSEGVLRLDGTTNLSGAADSSTYTAKSGQIVGYRDCGLVYAESDWTLTRPSSARLLDDVGSWGEVLNCGDKLTLSKLFTNNSTIGTDHYVTLADAVTTIKDKDDFAKTALNIQLNKGQSTGVLQCSSDSTSATLLASDSLQLEKNTTNIELDGTGITGFTRDNGADADTAFLTFSGKFDGNGGTIKLAVGNGNYNNYIYRHKYNGLFAKTSGTTTTVEDLIISGSSVINTRELAGGMNVGNIIAKASGGLTLSNVTISSGATINHAGTTNSYNIGGLIGDVTSAGTVTISGCEYSGTITGDSSNKDNGSGANIGGLIGLVDSNTFTINLTDTDLKGTVASTHTRTEHHIGGAIGVIKTNANASSGRKVNITNLKTDGLSVSANGDCGGLLGYGWYKTDVEFVTSNGLKVGSTTAPTITNTGTSAAGLCLIATGYWKVNTGGIDIDGITVTANSATSFGLIINQGYYKQKDETWGDPSSTLSSAIYLELAPNAFTVEGDTLTLTPATVAVFDELVAYTGPDNNVLANGQGVISVATASHALLKMDDSNTGVTYQHKTAFAGTNASKQYNPHSRYYYNLDSYRTSPSGNEQNFLMWSVKEYAHPSIKDYFSSSYTDTIGSASTDVFNMRGYSYYPVDINSGKSITIKGKYSLYNTEFNTTENGSGDKRSSLDNTTQHYTMHNALFRNVNGSLTVQDTELYGKVNVDYTDTGAGALVMGTVWSDASGSPATVTIKSLKLAGIEVDNLGATKHSGSGTYTYAPLLINKAGSNATITFKNDTAGTPSIENTSAYSSMGAGATTPTYIASSLLGKMGSTSVQKLRLSFEDIKLDGRNSTGVTNLSGLTTTYNSKGCLFKEAILLEELCYGDNSGSQGTYNFTYEVDWNDSGTDPRCVTYGYEIEGSVENSNAQHWYKDSWATSTTPRYVRPDNKTSVGLQYTDFSTEFMNYVKSYSGETTGYKASENTHELRVNIKASTFSGCGTYNDPYIITDASDFATIEAIIDGSSTGTTIKVPTEITNDNHTATWCSDKTDNSGHIVYTTKTVNSTTERTLNTWSNAGGTRTITDDTLAQYLAGAYYKINASSDITIPSGFTGLSNDVEEPYVFRGVIDGSGSTIKTQSAYPLISSSNGSVVYNLTIDVQPTTARKLTETNSKPFISKGNFNDDRCEYYGAVIGQILGGDNIIDSVSVKFTGQIIDANGKSKAQLVPIGGYVGVVVNGGLIFRGMTGTAANNQAGIGASNLTNFSGGTGNVTASTNTKWLYVNPIVGRVLNGYAVTESTSYKPFEDGKRKYGDGSGVIFDGSSFTEVDDIDNYSGTTVGVTMRNGTKNYSITDISTSESKLNVTSGRKITADSAQAFFLMSVIVNSGIGMLDWNLNGSSLHDVGSSTAHTNANGSKSAYDITTTKPRMGYYTDYCMTHHSDYLNIGTAPNTSDPSYTTVNTWDKSGVTSTPYIVKKYTVENSENSKYYAKCIAYSNNTTEITINSGKASNVVYYLPDGYKGIGNNYTAIRYDYVDHPSGTPKTLTYYSLYQDLFLYASKFTGYGATISQNTSVYYYHKSKDLSDYYGAFSDFQTLKDAGAVKSNNSNASLNAADKVNRTGVGLFNYQPQSATIEKLHLTGNVITDIIQTDGNPYPYTTANYKVETSEWVLSAGSLIGSASVDQTIKSVSINNIKVEGPKYTGGMIGNLPAGKITLSNDEGYDSDEIRVHGGAVTGGLIGRNYAGASTFNFNNKKVDLVEVISRFENINNGGLTLNDANFYNYGLGGLIGTCRAANNKITLYNANIGSTDQSALSIISCEKANIYTGGMFGILNRAYLDMQNCTVYNLSIDSNFAAGGIAGHWATSGNTGVSRASNAGKTSIISNVSVVCTIPDATIKSTGTYTKSAEKKFCTAGGFIGSGKEDMFDVTIQNSNISKYTIEGYGYAGGFVGSWGDNSTYGGCGFNDHILILKNDAISNCMVESKSTTGSAGGLLGNLNDGHGHDKIGTAPAQDSNNKGYATAANYYLYGYNIYTEDVNVIGTNKGAVCGRNGHAPANCIKIAGFTRQGSNAKITENVVGKAYTATWTSASAVSYANNDNLFGTDADSKNGYVVFADYNNAGNKQTGTDAEDNPVYANRQTLFSNVLASGSKSNVAYSDRTVDGSNVSDNWPYVTSSPKTDISNTQYLTSDGAHDSSYVGSTAKTILDDMNSAKNKRYQNTGFVYSATEGSDYVNLRDFLTGGMSSFTRHTKTGYDGTDFPILVVSNINCNAVLTNYLRLLSNTNFNYGTDDTGNVFNVDISSWKYEGGVFTQRTGEGVEPALKRNPATKGFYITSSEFDNTDYQFSLIDVQYLDPSDTSKIAYHLYVPVVVKKMLHYNVNIRMSSGTTYDPDTYPSSVYNIAENLGNPVTIKASFVYIRDKDEWTAAINEGESVYRNYDGSRKYLMFTPSATLFPEGAEIVLLDRNGDKDKSYYGKFAAATNTAGEGQDPVYSYTNGLMEPAGDGIYKLKLSSFDGFAVCKLNDMMTISLDSEATEKNLVIDNSAPDNKVVAVINDGSGNNGDKLRVAEAGDSEGSKVAIKVTSLQDGKSNIEETYYLCIFTKSSTITNIYHYQINGVSDFGEQAYPSARTNNEAPHLFLGNIYSNTLTLSETNENDEMSKTNTAIGADLVAKVGFTPSAIDAGITGFLGNPNVQIFQTFLVSLNMVEKDGNTITNKRGIQIDPACVASGYKLTGRNASGIEGVLDNNDSHLLGCRVSGSYVEILNDKNLKNDLINAARHPIINGEERDYTVQIESSISLTYDPTMMSVQFPKASRGDGVGTYMIGYSNISSLSTNATASRASVNTETIQTEKSEPLYRYLYFMSEITSVDFSYKAIENDDYLAPNGKYYPAAGKNGNYGQLGIDANQLEGNDTTMHIDTAAYYDASGYSLKSRGHYLKVVVQLSKKADYSQALYIPTYLNNFELYDKDDDDISSTDAERDITVTKPAEASEDYLYTYIIPIEELDGENDSYVIPISFDVYTGVNSGFESKAGKDMQYSNYRVTVTVGMLETSTGSYLTNSDATDWVVYTNARLISDVIED</sequence>
<dbReference type="Gene3D" id="2.160.20.110">
    <property type="match status" value="1"/>
</dbReference>
<evidence type="ECO:0000313" key="2">
    <source>
        <dbReference type="Proteomes" id="UP000186015"/>
    </source>
</evidence>
<proteinExistence type="predicted"/>